<gene>
    <name evidence="1" type="ORF">Taro_042217</name>
</gene>
<feature type="non-terminal residue" evidence="1">
    <location>
        <position position="173"/>
    </location>
</feature>
<accession>A0A843WXZ6</accession>
<name>A0A843WXZ6_COLES</name>
<dbReference type="EMBL" id="NMUH01004352">
    <property type="protein sequence ID" value="MQM09345.1"/>
    <property type="molecule type" value="Genomic_DNA"/>
</dbReference>
<evidence type="ECO:0000313" key="1">
    <source>
        <dbReference type="EMBL" id="MQM09345.1"/>
    </source>
</evidence>
<evidence type="ECO:0000313" key="2">
    <source>
        <dbReference type="Proteomes" id="UP000652761"/>
    </source>
</evidence>
<proteinExistence type="predicted"/>
<organism evidence="1 2">
    <name type="scientific">Colocasia esculenta</name>
    <name type="common">Wild taro</name>
    <name type="synonym">Arum esculentum</name>
    <dbReference type="NCBI Taxonomy" id="4460"/>
    <lineage>
        <taxon>Eukaryota</taxon>
        <taxon>Viridiplantae</taxon>
        <taxon>Streptophyta</taxon>
        <taxon>Embryophyta</taxon>
        <taxon>Tracheophyta</taxon>
        <taxon>Spermatophyta</taxon>
        <taxon>Magnoliopsida</taxon>
        <taxon>Liliopsida</taxon>
        <taxon>Araceae</taxon>
        <taxon>Aroideae</taxon>
        <taxon>Colocasieae</taxon>
        <taxon>Colocasia</taxon>
    </lineage>
</organism>
<comment type="caution">
    <text evidence="1">The sequence shown here is derived from an EMBL/GenBank/DDBJ whole genome shotgun (WGS) entry which is preliminary data.</text>
</comment>
<sequence>ALRNCDSSRRSSLFQNFLIVVTPSITRIADGAHTRIRPVTAIGSRVQLFARSRPERLPQLHESLAELTHGASLSRRSEVVFNSSRDLVPRDSLDYANRWQSPDTEPVCHGDWKTCSTLHEISSRAKELCITFRPGIGIANVTTIRNRHFEMVDGALVSQNSVPVPKFPPERAL</sequence>
<dbReference type="AlphaFoldDB" id="A0A843WXZ6"/>
<dbReference type="Proteomes" id="UP000652761">
    <property type="component" value="Unassembled WGS sequence"/>
</dbReference>
<keyword evidence="2" id="KW-1185">Reference proteome</keyword>
<feature type="non-terminal residue" evidence="1">
    <location>
        <position position="1"/>
    </location>
</feature>
<protein>
    <submittedName>
        <fullName evidence="1">Uncharacterized protein</fullName>
    </submittedName>
</protein>
<reference evidence="1" key="1">
    <citation type="submission" date="2017-07" db="EMBL/GenBank/DDBJ databases">
        <title>Taro Niue Genome Assembly and Annotation.</title>
        <authorList>
            <person name="Atibalentja N."/>
            <person name="Keating K."/>
            <person name="Fields C.J."/>
        </authorList>
    </citation>
    <scope>NUCLEOTIDE SEQUENCE</scope>
    <source>
        <strain evidence="1">Niue_2</strain>
        <tissue evidence="1">Leaf</tissue>
    </source>
</reference>